<dbReference type="EMBL" id="JAJHUN010000007">
    <property type="protein sequence ID" value="KAJ4156051.1"/>
    <property type="molecule type" value="Genomic_DNA"/>
</dbReference>
<dbReference type="PANTHER" id="PTHR43481:SF4">
    <property type="entry name" value="GLYCEROL-1-PHOSPHATE PHOSPHOHYDROLASE 1-RELATED"/>
    <property type="match status" value="1"/>
</dbReference>
<dbReference type="InterPro" id="IPR023198">
    <property type="entry name" value="PGP-like_dom2"/>
</dbReference>
<dbReference type="Proteomes" id="UP001144673">
    <property type="component" value="Chromosome 6"/>
</dbReference>
<dbReference type="SUPFAM" id="SSF56784">
    <property type="entry name" value="HAD-like"/>
    <property type="match status" value="1"/>
</dbReference>
<name>A0A9W8UPL3_AKAMU</name>
<sequence>MSRGSYPPVPRSTSAKILDFSYDCTTAFGGSAFRALLSDMDGTLIDSTDAVVQHWQRIGKELGMDPSVILQTAHGRRTVDTLKIISAVGTA</sequence>
<accession>A0A9W8UPL3</accession>
<dbReference type="AlphaFoldDB" id="A0A9W8UPL3"/>
<evidence type="ECO:0000313" key="1">
    <source>
        <dbReference type="EMBL" id="KAJ4156051.1"/>
    </source>
</evidence>
<reference evidence="1" key="1">
    <citation type="journal article" date="2023" name="Access Microbiol">
        <title>De-novo genome assembly for Akanthomyces muscarius, a biocontrol agent of insect agricultural pests.</title>
        <authorList>
            <person name="Erdos Z."/>
            <person name="Studholme D.J."/>
            <person name="Raymond B."/>
            <person name="Sharma M."/>
        </authorList>
    </citation>
    <scope>NUCLEOTIDE SEQUENCE</scope>
    <source>
        <strain evidence="1">Ve6</strain>
    </source>
</reference>
<dbReference type="RefSeq" id="XP_056056175.1">
    <property type="nucleotide sequence ID" value="XM_056199316.1"/>
</dbReference>
<evidence type="ECO:0000313" key="2">
    <source>
        <dbReference type="Proteomes" id="UP001144673"/>
    </source>
</evidence>
<keyword evidence="2" id="KW-1185">Reference proteome</keyword>
<evidence type="ECO:0008006" key="3">
    <source>
        <dbReference type="Google" id="ProtNLM"/>
    </source>
</evidence>
<protein>
    <recommendedName>
        <fullName evidence="3">2-deoxyglucose-6-phosphate phosphatase</fullName>
    </recommendedName>
</protein>
<organism evidence="1 2">
    <name type="scientific">Akanthomyces muscarius</name>
    <name type="common">Entomopathogenic fungus</name>
    <name type="synonym">Lecanicillium muscarium</name>
    <dbReference type="NCBI Taxonomy" id="2231603"/>
    <lineage>
        <taxon>Eukaryota</taxon>
        <taxon>Fungi</taxon>
        <taxon>Dikarya</taxon>
        <taxon>Ascomycota</taxon>
        <taxon>Pezizomycotina</taxon>
        <taxon>Sordariomycetes</taxon>
        <taxon>Hypocreomycetidae</taxon>
        <taxon>Hypocreales</taxon>
        <taxon>Cordycipitaceae</taxon>
        <taxon>Akanthomyces</taxon>
    </lineage>
</organism>
<dbReference type="InterPro" id="IPR051806">
    <property type="entry name" value="HAD-like_SPP"/>
</dbReference>
<dbReference type="Gene3D" id="1.10.150.240">
    <property type="entry name" value="Putative phosphatase, domain 2"/>
    <property type="match status" value="1"/>
</dbReference>
<comment type="caution">
    <text evidence="1">The sequence shown here is derived from an EMBL/GenBank/DDBJ whole genome shotgun (WGS) entry which is preliminary data.</text>
</comment>
<gene>
    <name evidence="1" type="ORF">LMH87_001265</name>
</gene>
<dbReference type="PANTHER" id="PTHR43481">
    <property type="entry name" value="FRUCTOSE-1-PHOSPHATE PHOSPHATASE"/>
    <property type="match status" value="1"/>
</dbReference>
<dbReference type="KEGG" id="amus:LMH87_001265"/>
<dbReference type="GO" id="GO:0050308">
    <property type="term" value="F:sugar-phosphatase activity"/>
    <property type="evidence" value="ECO:0007669"/>
    <property type="project" value="TreeGrafter"/>
</dbReference>
<proteinExistence type="predicted"/>
<dbReference type="GeneID" id="80888424"/>
<dbReference type="InterPro" id="IPR036412">
    <property type="entry name" value="HAD-like_sf"/>
</dbReference>